<feature type="transmembrane region" description="Helical" evidence="1">
    <location>
        <begin position="6"/>
        <end position="28"/>
    </location>
</feature>
<dbReference type="KEGG" id="mfm:MfeM64YM_1032"/>
<sequence length="230" mass="27714">MSNFLIFSIIFFSFWIAFINLTPFIILFPKIRWYIYAFGSVNKYCMKRKLRVQNSLVNHYCLMSKIPLIYALLAIALMLESLVLMVFLQVYEKESFFTMFVTLGIIFYVPLPLWYIVVCLLWYIKQKKWRKFNNMLPDSSLIEKSIDINTDVEQLYPSKNKCYFKRQGFNALYFSTFNTQKFKSYSFEKQKLFIYMTMVLNYDDTAFDNKFEPLNINMFKNEAKAYKIIE</sequence>
<dbReference type="AlphaFoldDB" id="A0AB32XDG0"/>
<keyword evidence="1" id="KW-0812">Transmembrane</keyword>
<feature type="transmembrane region" description="Helical" evidence="1">
    <location>
        <begin position="68"/>
        <end position="91"/>
    </location>
</feature>
<gene>
    <name evidence="2" type="ordered locus">MfeM64YM_1032</name>
</gene>
<dbReference type="NCBIfam" id="NF045996">
    <property type="entry name" value="MAG0920_fam"/>
    <property type="match status" value="1"/>
</dbReference>
<dbReference type="EMBL" id="CP002458">
    <property type="protein sequence ID" value="ADV35027.1"/>
    <property type="molecule type" value="Genomic_DNA"/>
</dbReference>
<accession>A0AB32XDG0</accession>
<protein>
    <submittedName>
        <fullName evidence="2">Uncharacterized protein</fullName>
    </submittedName>
</protein>
<feature type="transmembrane region" description="Helical" evidence="1">
    <location>
        <begin position="97"/>
        <end position="124"/>
    </location>
</feature>
<reference evidence="2 3" key="1">
    <citation type="journal article" date="2011" name="J. Bacteriol.">
        <title>Genome sequence of the repetitive-sequence-rich Mycoplasma fermentans strain M64.</title>
        <authorList>
            <person name="Shu H.W."/>
            <person name="Liu T.T."/>
            <person name="Chang H.Y."/>
            <person name="Liu Y.M."/>
            <person name="Wu K.M."/>
            <person name="Shu H.Y."/>
            <person name="Tsai S.F."/>
            <person name="Hsiao K.J."/>
            <person name="Hu W.S."/>
            <person name="Ng W.V."/>
        </authorList>
    </citation>
    <scope>NUCLEOTIDE SEQUENCE [LARGE SCALE GENOMIC DNA]</scope>
    <source>
        <strain evidence="2 3">M64</strain>
    </source>
</reference>
<evidence type="ECO:0000313" key="2">
    <source>
        <dbReference type="EMBL" id="ADV35027.1"/>
    </source>
</evidence>
<evidence type="ECO:0000256" key="1">
    <source>
        <dbReference type="SAM" id="Phobius"/>
    </source>
</evidence>
<keyword evidence="1" id="KW-0472">Membrane</keyword>
<dbReference type="Proteomes" id="UP000007473">
    <property type="component" value="Chromosome"/>
</dbReference>
<proteinExistence type="predicted"/>
<keyword evidence="1" id="KW-1133">Transmembrane helix</keyword>
<organism evidence="2 3">
    <name type="scientific">Mycoplasmopsis fermentans (strain M64)</name>
    <name type="common">Mycoplasma fermentans</name>
    <dbReference type="NCBI Taxonomy" id="943945"/>
    <lineage>
        <taxon>Bacteria</taxon>
        <taxon>Bacillati</taxon>
        <taxon>Mycoplasmatota</taxon>
        <taxon>Mycoplasmoidales</taxon>
        <taxon>Metamycoplasmataceae</taxon>
        <taxon>Mycoplasmopsis</taxon>
    </lineage>
</organism>
<evidence type="ECO:0000313" key="3">
    <source>
        <dbReference type="Proteomes" id="UP000007473"/>
    </source>
</evidence>
<name>A0AB32XDG0_MYCFM</name>